<feature type="region of interest" description="Disordered" evidence="1">
    <location>
        <begin position="1"/>
        <end position="68"/>
    </location>
</feature>
<accession>A0A0B6ZSH5</accession>
<proteinExistence type="predicted"/>
<evidence type="ECO:0000256" key="1">
    <source>
        <dbReference type="SAM" id="MobiDB-lite"/>
    </source>
</evidence>
<dbReference type="AlphaFoldDB" id="A0A0B6ZSH5"/>
<reference evidence="2" key="1">
    <citation type="submission" date="2014-12" db="EMBL/GenBank/DDBJ databases">
        <title>Insight into the proteome of Arion vulgaris.</title>
        <authorList>
            <person name="Aradska J."/>
            <person name="Bulat T."/>
            <person name="Smidak R."/>
            <person name="Sarate P."/>
            <person name="Gangsoo J."/>
            <person name="Sialana F."/>
            <person name="Bilban M."/>
            <person name="Lubec G."/>
        </authorList>
    </citation>
    <scope>NUCLEOTIDE SEQUENCE</scope>
    <source>
        <tissue evidence="2">Skin</tissue>
    </source>
</reference>
<organism evidence="2">
    <name type="scientific">Arion vulgaris</name>
    <dbReference type="NCBI Taxonomy" id="1028688"/>
    <lineage>
        <taxon>Eukaryota</taxon>
        <taxon>Metazoa</taxon>
        <taxon>Spiralia</taxon>
        <taxon>Lophotrochozoa</taxon>
        <taxon>Mollusca</taxon>
        <taxon>Gastropoda</taxon>
        <taxon>Heterobranchia</taxon>
        <taxon>Euthyneura</taxon>
        <taxon>Panpulmonata</taxon>
        <taxon>Eupulmonata</taxon>
        <taxon>Stylommatophora</taxon>
        <taxon>Helicina</taxon>
        <taxon>Arionoidea</taxon>
        <taxon>Arionidae</taxon>
        <taxon>Arion</taxon>
    </lineage>
</organism>
<feature type="compositionally biased region" description="Basic residues" evidence="1">
    <location>
        <begin position="39"/>
        <end position="51"/>
    </location>
</feature>
<feature type="non-terminal residue" evidence="2">
    <location>
        <position position="1"/>
    </location>
</feature>
<gene>
    <name evidence="2" type="primary">ORF77890</name>
</gene>
<feature type="region of interest" description="Disordered" evidence="1">
    <location>
        <begin position="96"/>
        <end position="178"/>
    </location>
</feature>
<feature type="compositionally biased region" description="Polar residues" evidence="1">
    <location>
        <begin position="96"/>
        <end position="107"/>
    </location>
</feature>
<feature type="compositionally biased region" description="Polar residues" evidence="1">
    <location>
        <begin position="23"/>
        <end position="34"/>
    </location>
</feature>
<feature type="compositionally biased region" description="Low complexity" evidence="1">
    <location>
        <begin position="108"/>
        <end position="130"/>
    </location>
</feature>
<protein>
    <submittedName>
        <fullName evidence="2">Uncharacterized protein</fullName>
    </submittedName>
</protein>
<name>A0A0B6ZSH5_9EUPU</name>
<evidence type="ECO:0000313" key="2">
    <source>
        <dbReference type="EMBL" id="CEK71327.1"/>
    </source>
</evidence>
<feature type="compositionally biased region" description="Basic and acidic residues" evidence="1">
    <location>
        <begin position="132"/>
        <end position="141"/>
    </location>
</feature>
<sequence>SSQQMKSNHRSKQRKSSQDVESTKSNNPAEQMKSSLDRRNRKSKHHAKQTKSSHDVGKNHLQNPSHFVDLADTLPVATQSQINGTDKLLTNLSQSTSYSEVVQGNNHSQTTSSRSFPSPTRRSGRTPIPSKKVLDALEDSPHYSSLKIRRIPSIHTEDVQSGCSSDDMPQKKLNIQPS</sequence>
<dbReference type="EMBL" id="HACG01024462">
    <property type="protein sequence ID" value="CEK71327.1"/>
    <property type="molecule type" value="Transcribed_RNA"/>
</dbReference>